<dbReference type="InterPro" id="IPR002068">
    <property type="entry name" value="A-crystallin/Hsp20_dom"/>
</dbReference>
<keyword evidence="7" id="KW-1185">Reference proteome</keyword>
<comment type="caution">
    <text evidence="6">The sequence shown here is derived from an EMBL/GenBank/DDBJ whole genome shotgun (WGS) entry which is preliminary data.</text>
</comment>
<dbReference type="Proteomes" id="UP001620645">
    <property type="component" value="Unassembled WGS sequence"/>
</dbReference>
<dbReference type="InterPro" id="IPR001436">
    <property type="entry name" value="Alpha-crystallin/sHSP_animal"/>
</dbReference>
<feature type="region of interest" description="Disordered" evidence="4">
    <location>
        <begin position="20"/>
        <end position="81"/>
    </location>
</feature>
<name>A0ABD2IH29_HETSC</name>
<dbReference type="PROSITE" id="PS01031">
    <property type="entry name" value="SHSP"/>
    <property type="match status" value="1"/>
</dbReference>
<accession>A0ABD2IH29</accession>
<dbReference type="InterPro" id="IPR008978">
    <property type="entry name" value="HSP20-like_chaperone"/>
</dbReference>
<dbReference type="PANTHER" id="PTHR45640">
    <property type="entry name" value="HEAT SHOCK PROTEIN HSP-12.2-RELATED"/>
    <property type="match status" value="1"/>
</dbReference>
<evidence type="ECO:0000313" key="6">
    <source>
        <dbReference type="EMBL" id="KAL3077165.1"/>
    </source>
</evidence>
<dbReference type="AlphaFoldDB" id="A0ABD2IH29"/>
<evidence type="ECO:0000256" key="4">
    <source>
        <dbReference type="SAM" id="MobiDB-lite"/>
    </source>
</evidence>
<dbReference type="Pfam" id="PF00011">
    <property type="entry name" value="HSP20"/>
    <property type="match status" value="1"/>
</dbReference>
<comment type="similarity">
    <text evidence="2 3">Belongs to the small heat shock protein (HSP20) family.</text>
</comment>
<dbReference type="Gene3D" id="2.60.40.790">
    <property type="match status" value="1"/>
</dbReference>
<keyword evidence="1" id="KW-0346">Stress response</keyword>
<dbReference type="SUPFAM" id="SSF49764">
    <property type="entry name" value="HSP20-like chaperones"/>
    <property type="match status" value="1"/>
</dbReference>
<evidence type="ECO:0000259" key="5">
    <source>
        <dbReference type="PROSITE" id="PS01031"/>
    </source>
</evidence>
<organism evidence="6 7">
    <name type="scientific">Heterodera schachtii</name>
    <name type="common">Sugarbeet cyst nematode worm</name>
    <name type="synonym">Tylenchus schachtii</name>
    <dbReference type="NCBI Taxonomy" id="97005"/>
    <lineage>
        <taxon>Eukaryota</taxon>
        <taxon>Metazoa</taxon>
        <taxon>Ecdysozoa</taxon>
        <taxon>Nematoda</taxon>
        <taxon>Chromadorea</taxon>
        <taxon>Rhabditida</taxon>
        <taxon>Tylenchina</taxon>
        <taxon>Tylenchomorpha</taxon>
        <taxon>Tylenchoidea</taxon>
        <taxon>Heteroderidae</taxon>
        <taxon>Heteroderinae</taxon>
        <taxon>Heterodera</taxon>
    </lineage>
</organism>
<proteinExistence type="inferred from homology"/>
<feature type="compositionally biased region" description="Low complexity" evidence="4">
    <location>
        <begin position="20"/>
        <end position="30"/>
    </location>
</feature>
<dbReference type="PANTHER" id="PTHR45640:SF13">
    <property type="entry name" value="HEAT SHOCK PROTEIN 22-RELATED"/>
    <property type="match status" value="1"/>
</dbReference>
<dbReference type="CDD" id="cd06526">
    <property type="entry name" value="metazoan_ACD"/>
    <property type="match status" value="1"/>
</dbReference>
<dbReference type="EMBL" id="JBICCN010000327">
    <property type="protein sequence ID" value="KAL3077165.1"/>
    <property type="molecule type" value="Genomic_DNA"/>
</dbReference>
<gene>
    <name evidence="6" type="ORF">niasHS_013154</name>
</gene>
<evidence type="ECO:0000313" key="7">
    <source>
        <dbReference type="Proteomes" id="UP001620645"/>
    </source>
</evidence>
<evidence type="ECO:0000256" key="1">
    <source>
        <dbReference type="ARBA" id="ARBA00023016"/>
    </source>
</evidence>
<feature type="domain" description="SHSP" evidence="5">
    <location>
        <begin position="85"/>
        <end position="186"/>
    </location>
</feature>
<evidence type="ECO:0000256" key="3">
    <source>
        <dbReference type="RuleBase" id="RU003616"/>
    </source>
</evidence>
<evidence type="ECO:0000256" key="2">
    <source>
        <dbReference type="PROSITE-ProRule" id="PRU00285"/>
    </source>
</evidence>
<sequence length="186" mass="20943">MPPNDLKSFGPFSPLGQYSRLSAAASRPSSWGSTGSNRWTDEEEDGGGTWKKRTRGEEEDEPWRRRRRSGQSTGEDEKVRRMDEELARLREAPVTTVSGVGKFALSIDMNIFRPEDIEVLMSEGRLVVNAEREVLLDERTSVVRRFRRTVAIPDDVGTDAVAVHMSSRGILTITALRHARRIFGGR</sequence>
<protein>
    <recommendedName>
        <fullName evidence="5">SHSP domain-containing protein</fullName>
    </recommendedName>
</protein>
<reference evidence="6 7" key="1">
    <citation type="submission" date="2024-10" db="EMBL/GenBank/DDBJ databases">
        <authorList>
            <person name="Kim D."/>
        </authorList>
    </citation>
    <scope>NUCLEOTIDE SEQUENCE [LARGE SCALE GENOMIC DNA]</scope>
    <source>
        <strain evidence="6">Taebaek</strain>
    </source>
</reference>